<proteinExistence type="predicted"/>
<accession>A0ABS9X791</accession>
<gene>
    <name evidence="1" type="ORF">L3081_24975</name>
</gene>
<dbReference type="RefSeq" id="WP_242289272.1">
    <property type="nucleotide sequence ID" value="NZ_JAKKSL010000007.1"/>
</dbReference>
<reference evidence="1" key="1">
    <citation type="submission" date="2022-01" db="EMBL/GenBank/DDBJ databases">
        <title>Colwellia maritima, isolated from seawater.</title>
        <authorList>
            <person name="Kristyanto S."/>
            <person name="Jung J."/>
            <person name="Jeon C.O."/>
        </authorList>
    </citation>
    <scope>NUCLEOTIDE SEQUENCE</scope>
    <source>
        <strain evidence="1">MSW7</strain>
    </source>
</reference>
<evidence type="ECO:0000313" key="2">
    <source>
        <dbReference type="Proteomes" id="UP001139646"/>
    </source>
</evidence>
<protein>
    <submittedName>
        <fullName evidence="1">Uncharacterized protein</fullName>
    </submittedName>
</protein>
<sequence>MSHPPISLQEHSLETRLESLKSQLKRGKHSRRKLSYLYEQLRLVSSQLDKIKGIG</sequence>
<dbReference type="Proteomes" id="UP001139646">
    <property type="component" value="Unassembled WGS sequence"/>
</dbReference>
<organism evidence="1 2">
    <name type="scientific">Colwellia maritima</name>
    <dbReference type="NCBI Taxonomy" id="2912588"/>
    <lineage>
        <taxon>Bacteria</taxon>
        <taxon>Pseudomonadati</taxon>
        <taxon>Pseudomonadota</taxon>
        <taxon>Gammaproteobacteria</taxon>
        <taxon>Alteromonadales</taxon>
        <taxon>Colwelliaceae</taxon>
        <taxon>Colwellia</taxon>
    </lineage>
</organism>
<keyword evidence="2" id="KW-1185">Reference proteome</keyword>
<name>A0ABS9X791_9GAMM</name>
<evidence type="ECO:0000313" key="1">
    <source>
        <dbReference type="EMBL" id="MCI2286079.1"/>
    </source>
</evidence>
<dbReference type="EMBL" id="JAKKSL010000007">
    <property type="protein sequence ID" value="MCI2286079.1"/>
    <property type="molecule type" value="Genomic_DNA"/>
</dbReference>
<comment type="caution">
    <text evidence="1">The sequence shown here is derived from an EMBL/GenBank/DDBJ whole genome shotgun (WGS) entry which is preliminary data.</text>
</comment>